<proteinExistence type="predicted"/>
<organism evidence="1">
    <name type="scientific">viral metagenome</name>
    <dbReference type="NCBI Taxonomy" id="1070528"/>
    <lineage>
        <taxon>unclassified sequences</taxon>
        <taxon>metagenomes</taxon>
        <taxon>organismal metagenomes</taxon>
    </lineage>
</organism>
<accession>A0A6C0B5R0</accession>
<protein>
    <submittedName>
        <fullName evidence="1">Uncharacterized protein</fullName>
    </submittedName>
</protein>
<dbReference type="AlphaFoldDB" id="A0A6C0B5R0"/>
<dbReference type="EMBL" id="MN739082">
    <property type="protein sequence ID" value="QHS87537.1"/>
    <property type="molecule type" value="Genomic_DNA"/>
</dbReference>
<evidence type="ECO:0000313" key="1">
    <source>
        <dbReference type="EMBL" id="QHS87537.1"/>
    </source>
</evidence>
<sequence length="147" mass="17194">MLSIIQNNIIKMNENTIHICECGVVLQTIDGKKYCHVCGDETKTHCYECNAMCSADELKMGDYKQSMYCESCWNERFDNCYKCGHLVVIEQESPPYEYDEDSRLQCVCEYCQIDPLEEQRNKLLEFCRAKGIDEGFIKSVEEMRDLH</sequence>
<name>A0A6C0B5R0_9ZZZZ</name>
<reference evidence="1" key="1">
    <citation type="journal article" date="2020" name="Nature">
        <title>Giant virus diversity and host interactions through global metagenomics.</title>
        <authorList>
            <person name="Schulz F."/>
            <person name="Roux S."/>
            <person name="Paez-Espino D."/>
            <person name="Jungbluth S."/>
            <person name="Walsh D.A."/>
            <person name="Denef V.J."/>
            <person name="McMahon K.D."/>
            <person name="Konstantinidis K.T."/>
            <person name="Eloe-Fadrosh E.A."/>
            <person name="Kyrpides N.C."/>
            <person name="Woyke T."/>
        </authorList>
    </citation>
    <scope>NUCLEOTIDE SEQUENCE</scope>
    <source>
        <strain evidence="1">GVMAG-M-3300010157-4</strain>
    </source>
</reference>